<dbReference type="SUPFAM" id="SSF54427">
    <property type="entry name" value="NTF2-like"/>
    <property type="match status" value="1"/>
</dbReference>
<feature type="region of interest" description="Disordered" evidence="9">
    <location>
        <begin position="64"/>
        <end position="98"/>
    </location>
</feature>
<dbReference type="GO" id="GO:0016973">
    <property type="term" value="P:poly(A)+ mRNA export from nucleus"/>
    <property type="evidence" value="ECO:0007669"/>
    <property type="project" value="TreeGrafter"/>
</dbReference>
<proteinExistence type="inferred from homology"/>
<dbReference type="SUPFAM" id="SSF54928">
    <property type="entry name" value="RNA-binding domain, RBD"/>
    <property type="match status" value="1"/>
</dbReference>
<evidence type="ECO:0000256" key="4">
    <source>
        <dbReference type="ARBA" id="ARBA00022614"/>
    </source>
</evidence>
<dbReference type="PROSITE" id="PS51281">
    <property type="entry name" value="TAP_C"/>
    <property type="match status" value="1"/>
</dbReference>
<dbReference type="SMART" id="SM00804">
    <property type="entry name" value="TAP_C"/>
    <property type="match status" value="1"/>
</dbReference>
<name>A0A9P0CCY5_9CUCU</name>
<evidence type="ECO:0000256" key="7">
    <source>
        <dbReference type="ARBA" id="ARBA00022884"/>
    </source>
</evidence>
<dbReference type="AlphaFoldDB" id="A0A9P0CCY5"/>
<dbReference type="Gene3D" id="3.30.70.330">
    <property type="match status" value="1"/>
</dbReference>
<organism evidence="12 13">
    <name type="scientific">Psylliodes chrysocephalus</name>
    <dbReference type="NCBI Taxonomy" id="3402493"/>
    <lineage>
        <taxon>Eukaryota</taxon>
        <taxon>Metazoa</taxon>
        <taxon>Ecdysozoa</taxon>
        <taxon>Arthropoda</taxon>
        <taxon>Hexapoda</taxon>
        <taxon>Insecta</taxon>
        <taxon>Pterygota</taxon>
        <taxon>Neoptera</taxon>
        <taxon>Endopterygota</taxon>
        <taxon>Coleoptera</taxon>
        <taxon>Polyphaga</taxon>
        <taxon>Cucujiformia</taxon>
        <taxon>Chrysomeloidea</taxon>
        <taxon>Chrysomelidae</taxon>
        <taxon>Galerucinae</taxon>
        <taxon>Alticini</taxon>
        <taxon>Psylliodes</taxon>
    </lineage>
</organism>
<evidence type="ECO:0000313" key="12">
    <source>
        <dbReference type="EMBL" id="CAH1098483.1"/>
    </source>
</evidence>
<dbReference type="PANTHER" id="PTHR10662">
    <property type="entry name" value="NUCLEAR RNA EXPORT FACTOR"/>
    <property type="match status" value="1"/>
</dbReference>
<dbReference type="GO" id="GO:0005654">
    <property type="term" value="C:nucleoplasm"/>
    <property type="evidence" value="ECO:0007669"/>
    <property type="project" value="UniProtKB-SubCell"/>
</dbReference>
<dbReference type="Pfam" id="PF03943">
    <property type="entry name" value="TAP_C"/>
    <property type="match status" value="1"/>
</dbReference>
<dbReference type="FunFam" id="3.10.450.50:FF:000004">
    <property type="entry name" value="Nuclear RNA export factor 1"/>
    <property type="match status" value="1"/>
</dbReference>
<protein>
    <recommendedName>
        <fullName evidence="14">Nuclear RNA export factor 1</fullName>
    </recommendedName>
</protein>
<keyword evidence="13" id="KW-1185">Reference proteome</keyword>
<dbReference type="Gene3D" id="3.10.450.50">
    <property type="match status" value="1"/>
</dbReference>
<evidence type="ECO:0000256" key="6">
    <source>
        <dbReference type="ARBA" id="ARBA00022816"/>
    </source>
</evidence>
<feature type="domain" description="TAP-C" evidence="11">
    <location>
        <begin position="567"/>
        <end position="621"/>
    </location>
</feature>
<dbReference type="InterPro" id="IPR030217">
    <property type="entry name" value="NXF_fam"/>
</dbReference>
<evidence type="ECO:0000259" key="10">
    <source>
        <dbReference type="PROSITE" id="PS50177"/>
    </source>
</evidence>
<evidence type="ECO:0000256" key="9">
    <source>
        <dbReference type="SAM" id="MobiDB-lite"/>
    </source>
</evidence>
<dbReference type="SUPFAM" id="SSF52058">
    <property type="entry name" value="L domain-like"/>
    <property type="match status" value="1"/>
</dbReference>
<feature type="compositionally biased region" description="Polar residues" evidence="9">
    <location>
        <begin position="39"/>
        <end position="49"/>
    </location>
</feature>
<dbReference type="PROSITE" id="PS50177">
    <property type="entry name" value="NTF2_DOMAIN"/>
    <property type="match status" value="1"/>
</dbReference>
<dbReference type="CDD" id="cd14342">
    <property type="entry name" value="UBA_TAP-C"/>
    <property type="match status" value="1"/>
</dbReference>
<dbReference type="Pfam" id="PF24048">
    <property type="entry name" value="LRR_NXF1-5"/>
    <property type="match status" value="1"/>
</dbReference>
<evidence type="ECO:0008006" key="14">
    <source>
        <dbReference type="Google" id="ProtNLM"/>
    </source>
</evidence>
<comment type="subcellular location">
    <subcellularLocation>
        <location evidence="1">Nucleus</location>
        <location evidence="1">Nucleoplasm</location>
    </subcellularLocation>
</comment>
<evidence type="ECO:0000256" key="3">
    <source>
        <dbReference type="ARBA" id="ARBA00022448"/>
    </source>
</evidence>
<dbReference type="InterPro" id="IPR032710">
    <property type="entry name" value="NTF2-like_dom_sf"/>
</dbReference>
<dbReference type="InterPro" id="IPR001611">
    <property type="entry name" value="Leu-rich_rpt"/>
</dbReference>
<dbReference type="Gene3D" id="1.10.8.10">
    <property type="entry name" value="DNA helicase RuvA subunit, C-terminal domain"/>
    <property type="match status" value="1"/>
</dbReference>
<dbReference type="InterPro" id="IPR005637">
    <property type="entry name" value="TAP_C_dom"/>
</dbReference>
<dbReference type="PANTHER" id="PTHR10662:SF22">
    <property type="entry name" value="NUCLEAR RNA EXPORT FACTOR 1"/>
    <property type="match status" value="1"/>
</dbReference>
<dbReference type="OrthoDB" id="25872at2759"/>
<dbReference type="InterPro" id="IPR018222">
    <property type="entry name" value="Nuclear_transport_factor_2_euk"/>
</dbReference>
<keyword evidence="3" id="KW-0813">Transport</keyword>
<evidence type="ECO:0000256" key="1">
    <source>
        <dbReference type="ARBA" id="ARBA00004642"/>
    </source>
</evidence>
<dbReference type="InterPro" id="IPR032675">
    <property type="entry name" value="LRR_dom_sf"/>
</dbReference>
<keyword evidence="8" id="KW-0539">Nucleus</keyword>
<dbReference type="InterPro" id="IPR009060">
    <property type="entry name" value="UBA-like_sf"/>
</dbReference>
<dbReference type="EMBL" id="OV651813">
    <property type="protein sequence ID" value="CAH1098483.1"/>
    <property type="molecule type" value="Genomic_DNA"/>
</dbReference>
<dbReference type="FunFam" id="3.80.10.10:FF:000384">
    <property type="entry name" value="Nuclear RNA export factor 1"/>
    <property type="match status" value="1"/>
</dbReference>
<dbReference type="Pfam" id="PF22602">
    <property type="entry name" value="NXF_NTF2"/>
    <property type="match status" value="1"/>
</dbReference>
<dbReference type="GO" id="GO:0005635">
    <property type="term" value="C:nuclear envelope"/>
    <property type="evidence" value="ECO:0007669"/>
    <property type="project" value="UniProtKB-ARBA"/>
</dbReference>
<dbReference type="SUPFAM" id="SSF46934">
    <property type="entry name" value="UBA-like"/>
    <property type="match status" value="1"/>
</dbReference>
<dbReference type="Gene3D" id="3.80.10.10">
    <property type="entry name" value="Ribonuclease Inhibitor"/>
    <property type="match status" value="1"/>
</dbReference>
<dbReference type="InterPro" id="IPR015245">
    <property type="entry name" value="Tap_RNA-bd"/>
</dbReference>
<dbReference type="PROSITE" id="PS51450">
    <property type="entry name" value="LRR"/>
    <property type="match status" value="1"/>
</dbReference>
<dbReference type="GO" id="GO:0005737">
    <property type="term" value="C:cytoplasm"/>
    <property type="evidence" value="ECO:0007669"/>
    <property type="project" value="InterPro"/>
</dbReference>
<dbReference type="Proteomes" id="UP001153636">
    <property type="component" value="Chromosome 1"/>
</dbReference>
<keyword evidence="5" id="KW-0677">Repeat</keyword>
<evidence type="ECO:0000313" key="13">
    <source>
        <dbReference type="Proteomes" id="UP001153636"/>
    </source>
</evidence>
<evidence type="ECO:0000256" key="2">
    <source>
        <dbReference type="ARBA" id="ARBA00009285"/>
    </source>
</evidence>
<keyword evidence="7" id="KW-0694">RNA-binding</keyword>
<keyword evidence="6" id="KW-0509">mRNA transport</keyword>
<gene>
    <name evidence="12" type="ORF">PSYICH_LOCUS871</name>
</gene>
<feature type="region of interest" description="Disordered" evidence="9">
    <location>
        <begin position="1"/>
        <end position="49"/>
    </location>
</feature>
<dbReference type="Pfam" id="PF09162">
    <property type="entry name" value="Tap-RNA_bind"/>
    <property type="match status" value="1"/>
</dbReference>
<dbReference type="InterPro" id="IPR002075">
    <property type="entry name" value="NTF2_dom"/>
</dbReference>
<reference evidence="12" key="1">
    <citation type="submission" date="2022-01" db="EMBL/GenBank/DDBJ databases">
        <authorList>
            <person name="King R."/>
        </authorList>
    </citation>
    <scope>NUCLEOTIDE SEQUENCE</scope>
</reference>
<evidence type="ECO:0000256" key="8">
    <source>
        <dbReference type="ARBA" id="ARBA00023242"/>
    </source>
</evidence>
<dbReference type="GO" id="GO:0003723">
    <property type="term" value="F:RNA binding"/>
    <property type="evidence" value="ECO:0007669"/>
    <property type="project" value="UniProtKB-KW"/>
</dbReference>
<feature type="compositionally biased region" description="Basic residues" evidence="9">
    <location>
        <begin position="71"/>
        <end position="80"/>
    </location>
</feature>
<feature type="domain" description="NTF2" evidence="10">
    <location>
        <begin position="365"/>
        <end position="519"/>
    </location>
</feature>
<evidence type="ECO:0000259" key="11">
    <source>
        <dbReference type="PROSITE" id="PS51281"/>
    </source>
</evidence>
<dbReference type="FunFam" id="1.10.8.10:FF:000018">
    <property type="entry name" value="Nuclear RNA export factor 1"/>
    <property type="match status" value="1"/>
</dbReference>
<dbReference type="InterPro" id="IPR035979">
    <property type="entry name" value="RBD_domain_sf"/>
</dbReference>
<dbReference type="InterPro" id="IPR057125">
    <property type="entry name" value="NXF1/2/3/5-like_LRR"/>
</dbReference>
<keyword evidence="4" id="KW-0433">Leucine-rich repeat</keyword>
<evidence type="ECO:0000256" key="5">
    <source>
        <dbReference type="ARBA" id="ARBA00022737"/>
    </source>
</evidence>
<sequence length="621" mass="70702">MPKHFNRNKQQSWSNDRSNDRDRRVSLKTHNNKYDRKPQGQNRDWSNAIRSHLEEEDVDMGFSAGSSRNLKFNRKGKGPVRGRQGSPPPQNGRRKLLEGPSNWYKISLPHGDKFDKTFIIKTLLDKMAPLPFWPIAWQVFGTTITFYVDDFKVAQKLNNLDRQIQLPNGFKLFIRVYSGTPNVDMTPALKEKMKVVMAKRYNSMTKALDLTKFHADPDLQDSFCALFKPVVFLAVIDIISENIPDLEALNLHDNKIQILNFLKNIPKKVPNLKILHVGHNKIRDIAQLDCLQGLPIIDLKLDGNPMCDKYKDKPTYISEVRKRFPKCMKLDGIDLPPPISFDIQEEHHLPPPQQTFLCNADGGSIVRLFLEQYFQIYDTENRQPLLQAYHEQALFSLTMQYPYGYSKETKGVPWLNWYATDNRNLLRVSDPDRRSKLLKQGHLSVVSFLQEMPQTKHDIHSFAVDLNVFTPQMLCLTVAGMFKELKSGHKTPPLRYFFRTLVIVPAGSGFCISNEVLHISNATPDQAKEAFKTTVNVVGSPAPPQAVATSPGPGVPIPAAVAVFDDATKQEMVKLMSAQSGMNLEWSLKCLEETQWDFQRALLTFQSLNAQGVVPAEAFIK</sequence>
<dbReference type="InterPro" id="IPR012677">
    <property type="entry name" value="Nucleotide-bd_a/b_plait_sf"/>
</dbReference>
<accession>A0A9P0CCY5</accession>
<comment type="similarity">
    <text evidence="2">Belongs to the NXF family.</text>
</comment>